<gene>
    <name evidence="1" type="ORF">THSYN_03660</name>
</gene>
<dbReference type="InterPro" id="IPR027417">
    <property type="entry name" value="P-loop_NTPase"/>
</dbReference>
<reference evidence="1 2" key="1">
    <citation type="submission" date="2017-03" db="EMBL/GenBank/DDBJ databases">
        <title>Complete genome sequence of Candidatus 'Thiodictyon syntrophicum' sp. nov. strain Cad16T, a photolithoautotroph purple sulfur bacterium isolated from an alpine meromictic lake.</title>
        <authorList>
            <person name="Luedin S.M."/>
            <person name="Pothier J.F."/>
            <person name="Danza F."/>
            <person name="Storelli N."/>
            <person name="Wittwer M."/>
            <person name="Tonolla M."/>
        </authorList>
    </citation>
    <scope>NUCLEOTIDE SEQUENCE [LARGE SCALE GENOMIC DNA]</scope>
    <source>
        <strain evidence="1 2">Cad16T</strain>
    </source>
</reference>
<dbReference type="AlphaFoldDB" id="A0A2K8U3I1"/>
<protein>
    <recommendedName>
        <fullName evidence="3">AAA domain-containing protein</fullName>
    </recommendedName>
</protein>
<dbReference type="Proteomes" id="UP000232638">
    <property type="component" value="Chromosome"/>
</dbReference>
<accession>A0A2K8U3I1</accession>
<dbReference type="PANTHER" id="PTHR32182">
    <property type="entry name" value="DNA REPLICATION AND REPAIR PROTEIN RECF"/>
    <property type="match status" value="1"/>
</dbReference>
<dbReference type="Gene3D" id="3.40.50.300">
    <property type="entry name" value="P-loop containing nucleotide triphosphate hydrolases"/>
    <property type="match status" value="1"/>
</dbReference>
<evidence type="ECO:0000313" key="2">
    <source>
        <dbReference type="Proteomes" id="UP000232638"/>
    </source>
</evidence>
<name>A0A2K8U3I1_9GAMM</name>
<sequence length="304" mass="33817">MGDLGKLDRIKVEGYKSIERLDLRLKPLNILLGANGAGKSNFIGLFRFVNQLLNKNLQFHVAQQLGADKLLFLGRKRTSALTIDLHFTPNAYSVTLAPDAAGGLLFKEEVCKFFGYSIGYSGGTKNYHLGTPGARESALPDQPHSKDASGHVVGYLRDWKVYHFHDTSESARVKQPGRIDETAALLPQADNLAAFLRALRDTPAYALIVRTIQRVAPFFLDFVLEPEPHNPRQIRLRWRHRDCDDTFDAGDFSDGTLRFICMTTLLLQPRLPTIILLAKSSRSYLGLAFPKACASAMVPHTAIP</sequence>
<dbReference type="GO" id="GO:0006302">
    <property type="term" value="P:double-strand break repair"/>
    <property type="evidence" value="ECO:0007669"/>
    <property type="project" value="TreeGrafter"/>
</dbReference>
<dbReference type="PANTHER" id="PTHR32182:SF22">
    <property type="entry name" value="ATP-DEPENDENT ENDONUCLEASE, OLD FAMILY-RELATED"/>
    <property type="match status" value="1"/>
</dbReference>
<dbReference type="GO" id="GO:0000731">
    <property type="term" value="P:DNA synthesis involved in DNA repair"/>
    <property type="evidence" value="ECO:0007669"/>
    <property type="project" value="TreeGrafter"/>
</dbReference>
<dbReference type="InterPro" id="IPR022602">
    <property type="entry name" value="DUF2813"/>
</dbReference>
<dbReference type="KEGG" id="tsy:THSYN_03660"/>
<evidence type="ECO:0000313" key="1">
    <source>
        <dbReference type="EMBL" id="AUB80146.1"/>
    </source>
</evidence>
<keyword evidence="2" id="KW-1185">Reference proteome</keyword>
<organism evidence="1 2">
    <name type="scientific">Candidatus Thiodictyon syntrophicum</name>
    <dbReference type="NCBI Taxonomy" id="1166950"/>
    <lineage>
        <taxon>Bacteria</taxon>
        <taxon>Pseudomonadati</taxon>
        <taxon>Pseudomonadota</taxon>
        <taxon>Gammaproteobacteria</taxon>
        <taxon>Chromatiales</taxon>
        <taxon>Chromatiaceae</taxon>
        <taxon>Thiodictyon</taxon>
    </lineage>
</organism>
<dbReference type="SUPFAM" id="SSF52540">
    <property type="entry name" value="P-loop containing nucleoside triphosphate hydrolases"/>
    <property type="match status" value="1"/>
</dbReference>
<dbReference type="EMBL" id="CP020370">
    <property type="protein sequence ID" value="AUB80146.1"/>
    <property type="molecule type" value="Genomic_DNA"/>
</dbReference>
<dbReference type="Pfam" id="PF11398">
    <property type="entry name" value="DUF2813"/>
    <property type="match status" value="1"/>
</dbReference>
<dbReference type="RefSeq" id="WP_100917953.1">
    <property type="nucleotide sequence ID" value="NZ_CP020370.1"/>
</dbReference>
<dbReference type="OrthoDB" id="5572477at2"/>
<proteinExistence type="predicted"/>
<evidence type="ECO:0008006" key="3">
    <source>
        <dbReference type="Google" id="ProtNLM"/>
    </source>
</evidence>